<protein>
    <submittedName>
        <fullName evidence="1">Uncharacterized protein</fullName>
    </submittedName>
</protein>
<evidence type="ECO:0000313" key="2">
    <source>
        <dbReference type="Proteomes" id="UP000199601"/>
    </source>
</evidence>
<evidence type="ECO:0000313" key="1">
    <source>
        <dbReference type="EMBL" id="CQD23335.1"/>
    </source>
</evidence>
<dbReference type="AlphaFoldDB" id="A0A0U1DWU2"/>
<sequence length="275" mass="30290">MHTSSSSVSLSLVSLGTIRLVVIALKALLEERHLHAYSEFVAEYNRRARELGVARQAAPPTKAQYYRWLGGEIQHLPRGYHCAVLERMFPGWTAKELFGSQHTPRGGDVMTGVRPGVDAAELAGLWVTSYVVDDCHHVDLSVVSATKDGVSVKNYPPSPRLEGHERGYANDIDAGVFGRHVIGRWRNVNDRYFYGALHLAVLPGEMTMDGFYTAVLTDTEVGDGRWTWARVDTGSAARVDLTAVTLADPQEVSTLLSARTRFDGPVALADVTERR</sequence>
<dbReference type="Proteomes" id="UP000199601">
    <property type="component" value="Unassembled WGS sequence"/>
</dbReference>
<name>A0A0U1DWU2_9MYCO</name>
<proteinExistence type="predicted"/>
<gene>
    <name evidence="1" type="ORF">BN000_05821</name>
</gene>
<keyword evidence="2" id="KW-1185">Reference proteome</keyword>
<reference evidence="2" key="1">
    <citation type="submission" date="2015-03" db="EMBL/GenBank/DDBJ databases">
        <authorList>
            <person name="Urmite Genomes"/>
        </authorList>
    </citation>
    <scope>NUCLEOTIDE SEQUENCE [LARGE SCALE GENOMIC DNA]</scope>
    <source>
        <strain evidence="2">CSUR P1344</strain>
    </source>
</reference>
<dbReference type="EMBL" id="CTEC01000003">
    <property type="protein sequence ID" value="CQD23335.1"/>
    <property type="molecule type" value="Genomic_DNA"/>
</dbReference>
<accession>A0A0U1DWU2</accession>
<organism evidence="1 2">
    <name type="scientific">Mycobacterium europaeum</name>
    <dbReference type="NCBI Taxonomy" id="761804"/>
    <lineage>
        <taxon>Bacteria</taxon>
        <taxon>Bacillati</taxon>
        <taxon>Actinomycetota</taxon>
        <taxon>Actinomycetes</taxon>
        <taxon>Mycobacteriales</taxon>
        <taxon>Mycobacteriaceae</taxon>
        <taxon>Mycobacterium</taxon>
        <taxon>Mycobacterium simiae complex</taxon>
    </lineage>
</organism>